<dbReference type="OrthoDB" id="7869536at2"/>
<evidence type="ECO:0000259" key="1">
    <source>
        <dbReference type="PROSITE" id="PS50943"/>
    </source>
</evidence>
<dbReference type="Pfam" id="PF13560">
    <property type="entry name" value="HTH_31"/>
    <property type="match status" value="1"/>
</dbReference>
<keyword evidence="3" id="KW-1185">Reference proteome</keyword>
<evidence type="ECO:0000313" key="3">
    <source>
        <dbReference type="Proteomes" id="UP000198418"/>
    </source>
</evidence>
<dbReference type="EMBL" id="FYDG01000003">
    <property type="protein sequence ID" value="SNB69133.1"/>
    <property type="molecule type" value="Genomic_DNA"/>
</dbReference>
<proteinExistence type="predicted"/>
<dbReference type="SUPFAM" id="SSF47413">
    <property type="entry name" value="lambda repressor-like DNA-binding domains"/>
    <property type="match status" value="1"/>
</dbReference>
<protein>
    <submittedName>
        <fullName evidence="2">Helix-turn-helix domain-containing protein</fullName>
    </submittedName>
</protein>
<sequence>MANPVDAYVGKRIALRRKWLGLSVAEAAAAIATDFATFERYEAGAERVSAVRLRALCEAFDVRPTFFFCDESTPDAHAQVLAQLQCVRLRRNLQ</sequence>
<name>A0A212RA94_RHOAC</name>
<dbReference type="InterPro" id="IPR010982">
    <property type="entry name" value="Lambda_DNA-bd_dom_sf"/>
</dbReference>
<dbReference type="RefSeq" id="WP_158255180.1">
    <property type="nucleotide sequence ID" value="NZ_FYDG01000003.1"/>
</dbReference>
<dbReference type="PROSITE" id="PS50943">
    <property type="entry name" value="HTH_CROC1"/>
    <property type="match status" value="1"/>
</dbReference>
<reference evidence="3" key="1">
    <citation type="submission" date="2017-06" db="EMBL/GenBank/DDBJ databases">
        <authorList>
            <person name="Varghese N."/>
            <person name="Submissions S."/>
        </authorList>
    </citation>
    <scope>NUCLEOTIDE SEQUENCE [LARGE SCALE GENOMIC DNA]</scope>
    <source>
        <strain evidence="3">DSM 137</strain>
    </source>
</reference>
<gene>
    <name evidence="2" type="ORF">SAMN06265338_103169</name>
</gene>
<evidence type="ECO:0000313" key="2">
    <source>
        <dbReference type="EMBL" id="SNB69133.1"/>
    </source>
</evidence>
<dbReference type="AlphaFoldDB" id="A0A212RA94"/>
<dbReference type="SMART" id="SM00530">
    <property type="entry name" value="HTH_XRE"/>
    <property type="match status" value="1"/>
</dbReference>
<dbReference type="GO" id="GO:0003677">
    <property type="term" value="F:DNA binding"/>
    <property type="evidence" value="ECO:0007669"/>
    <property type="project" value="InterPro"/>
</dbReference>
<dbReference type="InterPro" id="IPR001387">
    <property type="entry name" value="Cro/C1-type_HTH"/>
</dbReference>
<feature type="domain" description="HTH cro/C1-type" evidence="1">
    <location>
        <begin position="13"/>
        <end position="67"/>
    </location>
</feature>
<accession>A0A212RA94</accession>
<organism evidence="2 3">
    <name type="scientific">Rhodoblastus acidophilus</name>
    <name type="common">Rhodopseudomonas acidophila</name>
    <dbReference type="NCBI Taxonomy" id="1074"/>
    <lineage>
        <taxon>Bacteria</taxon>
        <taxon>Pseudomonadati</taxon>
        <taxon>Pseudomonadota</taxon>
        <taxon>Alphaproteobacteria</taxon>
        <taxon>Hyphomicrobiales</taxon>
        <taxon>Rhodoblastaceae</taxon>
        <taxon>Rhodoblastus</taxon>
    </lineage>
</organism>
<dbReference type="Gene3D" id="1.10.260.40">
    <property type="entry name" value="lambda repressor-like DNA-binding domains"/>
    <property type="match status" value="1"/>
</dbReference>
<dbReference type="Proteomes" id="UP000198418">
    <property type="component" value="Unassembled WGS sequence"/>
</dbReference>